<evidence type="ECO:0000256" key="1">
    <source>
        <dbReference type="ARBA" id="ARBA00023242"/>
    </source>
</evidence>
<feature type="compositionally biased region" description="Polar residues" evidence="2">
    <location>
        <begin position="390"/>
        <end position="400"/>
    </location>
</feature>
<feature type="domain" description="Zn(2)-C6 fungal-type" evidence="3">
    <location>
        <begin position="20"/>
        <end position="50"/>
    </location>
</feature>
<feature type="compositionally biased region" description="Low complexity" evidence="2">
    <location>
        <begin position="669"/>
        <end position="682"/>
    </location>
</feature>
<dbReference type="InterPro" id="IPR001138">
    <property type="entry name" value="Zn2Cys6_DnaBD"/>
</dbReference>
<reference evidence="4 5" key="1">
    <citation type="journal article" date="2014" name="BMC Genomics">
        <title>Comparative genomics of the major fungal agents of human and animal Sporotrichosis: Sporothrix schenckii and Sporothrix brasiliensis.</title>
        <authorList>
            <person name="Teixeira M.M."/>
            <person name="de Almeida L.G."/>
            <person name="Kubitschek-Barreira P."/>
            <person name="Alves F.L."/>
            <person name="Kioshima E.S."/>
            <person name="Abadio A.K."/>
            <person name="Fernandes L."/>
            <person name="Derengowski L.S."/>
            <person name="Ferreira K.S."/>
            <person name="Souza R.C."/>
            <person name="Ruiz J.C."/>
            <person name="de Andrade N.C."/>
            <person name="Paes H.C."/>
            <person name="Nicola A.M."/>
            <person name="Albuquerque P."/>
            <person name="Gerber A.L."/>
            <person name="Martins V.P."/>
            <person name="Peconick L.D."/>
            <person name="Neto A.V."/>
            <person name="Chaucanez C.B."/>
            <person name="Silva P.A."/>
            <person name="Cunha O.L."/>
            <person name="de Oliveira F.F."/>
            <person name="dos Santos T.C."/>
            <person name="Barros A.L."/>
            <person name="Soares M.A."/>
            <person name="de Oliveira L.M."/>
            <person name="Marini M.M."/>
            <person name="Villalobos-Duno H."/>
            <person name="Cunha M.M."/>
            <person name="de Hoog S."/>
            <person name="da Silveira J.F."/>
            <person name="Henrissat B."/>
            <person name="Nino-Vega G.A."/>
            <person name="Cisalpino P.S."/>
            <person name="Mora-Montes H.M."/>
            <person name="Almeida S.R."/>
            <person name="Stajich J.E."/>
            <person name="Lopes-Bezerra L.M."/>
            <person name="Vasconcelos A.T."/>
            <person name="Felipe M.S."/>
        </authorList>
    </citation>
    <scope>NUCLEOTIDE SEQUENCE [LARGE SCALE GENOMIC DNA]</scope>
    <source>
        <strain evidence="4 5">1099-18</strain>
    </source>
</reference>
<comment type="caution">
    <text evidence="4">The sequence shown here is derived from an EMBL/GenBank/DDBJ whole genome shotgun (WGS) entry which is preliminary data.</text>
</comment>
<dbReference type="CDD" id="cd00067">
    <property type="entry name" value="GAL4"/>
    <property type="match status" value="1"/>
</dbReference>
<dbReference type="RefSeq" id="XP_016587513.1">
    <property type="nucleotide sequence ID" value="XM_016735104.1"/>
</dbReference>
<dbReference type="PROSITE" id="PS00463">
    <property type="entry name" value="ZN2_CY6_FUNGAL_1"/>
    <property type="match status" value="1"/>
</dbReference>
<dbReference type="OrthoDB" id="4356994at2759"/>
<dbReference type="PANTHER" id="PTHR47657:SF13">
    <property type="entry name" value="ZN(2)-C6 FUNGAL-TYPE DOMAIN-CONTAINING PROTEIN-RELATED"/>
    <property type="match status" value="1"/>
</dbReference>
<dbReference type="GeneID" id="27670381"/>
<evidence type="ECO:0000313" key="4">
    <source>
        <dbReference type="EMBL" id="KJR84837.1"/>
    </source>
</evidence>
<protein>
    <recommendedName>
        <fullName evidence="3">Zn(2)-C6 fungal-type domain-containing protein</fullName>
    </recommendedName>
</protein>
<feature type="compositionally biased region" description="Polar residues" evidence="2">
    <location>
        <begin position="131"/>
        <end position="143"/>
    </location>
</feature>
<feature type="region of interest" description="Disordered" evidence="2">
    <location>
        <begin position="127"/>
        <end position="165"/>
    </location>
</feature>
<dbReference type="Proteomes" id="UP000033710">
    <property type="component" value="Unassembled WGS sequence"/>
</dbReference>
<dbReference type="SMART" id="SM00066">
    <property type="entry name" value="GAL4"/>
    <property type="match status" value="1"/>
</dbReference>
<accession>A0A0F2M5D5</accession>
<reference evidence="4 5" key="2">
    <citation type="journal article" date="2015" name="Eukaryot. Cell">
        <title>Asexual propagation of a virulent clone complex in a human and feline outbreak of sporotrichosis.</title>
        <authorList>
            <person name="Teixeira Mde M."/>
            <person name="Rodrigues A.M."/>
            <person name="Tsui C.K."/>
            <person name="de Almeida L.G."/>
            <person name="Van Diepeningen A.D."/>
            <person name="van den Ende B.G."/>
            <person name="Fernandes G.F."/>
            <person name="Kano R."/>
            <person name="Hamelin R.C."/>
            <person name="Lopes-Bezerra L.M."/>
            <person name="Vasconcelos A.T."/>
            <person name="de Hoog S."/>
            <person name="de Camargo Z.P."/>
            <person name="Felipe M.S."/>
        </authorList>
    </citation>
    <scope>NUCLEOTIDE SEQUENCE [LARGE SCALE GENOMIC DNA]</scope>
    <source>
        <strain evidence="4 5">1099-18</strain>
    </source>
</reference>
<evidence type="ECO:0000256" key="2">
    <source>
        <dbReference type="SAM" id="MobiDB-lite"/>
    </source>
</evidence>
<dbReference type="Pfam" id="PF00172">
    <property type="entry name" value="Zn_clus"/>
    <property type="match status" value="1"/>
</dbReference>
<dbReference type="SUPFAM" id="SSF57701">
    <property type="entry name" value="Zn2/Cys6 DNA-binding domain"/>
    <property type="match status" value="1"/>
</dbReference>
<dbReference type="PANTHER" id="PTHR47657">
    <property type="entry name" value="STEROL REGULATORY ELEMENT-BINDING PROTEIN ECM22"/>
    <property type="match status" value="1"/>
</dbReference>
<feature type="region of interest" description="Disordered" evidence="2">
    <location>
        <begin position="660"/>
        <end position="689"/>
    </location>
</feature>
<evidence type="ECO:0000313" key="5">
    <source>
        <dbReference type="Proteomes" id="UP000033710"/>
    </source>
</evidence>
<sequence>MPSQPKQRGGSSTNSRSKSGCLTCRGRKVKCDEVKPSCKMCTRLHLQCDYGPEGKTICLHDRRRGAGPIKRRRFTNWRPQKIVPKTPVAMAASLAPAMSSPGPLVASTISSLSSPTVSGTSPCLSAMEAAGSSSNSDHTSSIRPASEYTEYPPYDSPVPQITRNDIPSCVPMNTYRTVRQATPTLADTSLDFSSFDVLGSPSMRIPSPSSYLPSMEDEDYMFFGDLSTPLSPLQPPSTTAIGTSTCAIPTPVVLEDSPADCSTVVHSTPFGNPFGPVFQLVPAVAPSPINSLVLGTTTVVLASFPSRMHLTQLHFEALLLFHQQVGFSIGSKSPVWSTHAILIKLAIHHEPILHLMLAASFSELDWRLNTERGHNIIGGGGSAPGGPASQTVAPSTQGATDTPRQLARYHYDAGQAALQELVAAPRGAAEAGLCHVVVVACFWLEYLVYRRRSTLKHGRWGSHNAFSEAMGDYLHKHQLRRGLMSSEPPSALPTTYSQKRWASPPLSVGAEEDDDLSICEIVDETGNTTDRPVAYDSVQPLPTAAPVSTAKSAKSMVSAERPLPPVKYRSFVSRLLSWLYWYDCAACFFGKGGALSKQFRMRPRSQVGFYETARTTLLDFWDDYTPEEIADDNQNWPALQLINETWVAVHRLNLVYETEETEETEDRATTTGRRPSRRSFSSPSPPDSIAQIARDVHSLRSRYATVFRLSAFAATSGGHRSRLLAMADWAVCHHLALELHLLRAGATHGDLYGEEDCADEEQGLVGISGVDDSIHRNNSYGYNYSYETYKRLQRQKQQSSPYSPLGGDPSSHRQAVSGQIIHLAERAIRTVGPVELDRFQWPLFWAGVETDNYVYRYFVLSNLVNADFRAALQAVVREQSGMSVGMAGNEGDGSEVGYYTMTAGTGMSIRRLRTICREAAMAA</sequence>
<dbReference type="GO" id="GO:0000981">
    <property type="term" value="F:DNA-binding transcription factor activity, RNA polymerase II-specific"/>
    <property type="evidence" value="ECO:0007669"/>
    <property type="project" value="InterPro"/>
</dbReference>
<proteinExistence type="predicted"/>
<gene>
    <name evidence="4" type="ORF">SPSK_08509</name>
</gene>
<organism evidence="4 5">
    <name type="scientific">Sporothrix schenckii 1099-18</name>
    <dbReference type="NCBI Taxonomy" id="1397361"/>
    <lineage>
        <taxon>Eukaryota</taxon>
        <taxon>Fungi</taxon>
        <taxon>Dikarya</taxon>
        <taxon>Ascomycota</taxon>
        <taxon>Pezizomycotina</taxon>
        <taxon>Sordariomycetes</taxon>
        <taxon>Sordariomycetidae</taxon>
        <taxon>Ophiostomatales</taxon>
        <taxon>Ophiostomataceae</taxon>
        <taxon>Sporothrix</taxon>
    </lineage>
</organism>
<dbReference type="PROSITE" id="PS50048">
    <property type="entry name" value="ZN2_CY6_FUNGAL_2"/>
    <property type="match status" value="1"/>
</dbReference>
<dbReference type="EMBL" id="AXCR01000007">
    <property type="protein sequence ID" value="KJR84837.1"/>
    <property type="molecule type" value="Genomic_DNA"/>
</dbReference>
<dbReference type="InterPro" id="IPR036864">
    <property type="entry name" value="Zn2-C6_fun-type_DNA-bd_sf"/>
</dbReference>
<dbReference type="KEGG" id="ssck:SPSK_08509"/>
<dbReference type="AlphaFoldDB" id="A0A0F2M5D5"/>
<feature type="compositionally biased region" description="Polar residues" evidence="2">
    <location>
        <begin position="1"/>
        <end position="20"/>
    </location>
</feature>
<feature type="region of interest" description="Disordered" evidence="2">
    <location>
        <begin position="378"/>
        <end position="400"/>
    </location>
</feature>
<name>A0A0F2M5D5_SPOSC</name>
<dbReference type="Gene3D" id="4.10.240.10">
    <property type="entry name" value="Zn(2)-C6 fungal-type DNA-binding domain"/>
    <property type="match status" value="1"/>
</dbReference>
<keyword evidence="1" id="KW-0539">Nucleus</keyword>
<dbReference type="InterPro" id="IPR052400">
    <property type="entry name" value="Zn2-C6_fungal_TF"/>
</dbReference>
<evidence type="ECO:0000259" key="3">
    <source>
        <dbReference type="PROSITE" id="PS50048"/>
    </source>
</evidence>
<dbReference type="VEuPathDB" id="FungiDB:SPSK_08509"/>
<feature type="region of interest" description="Disordered" evidence="2">
    <location>
        <begin position="1"/>
        <end position="21"/>
    </location>
</feature>
<dbReference type="GO" id="GO:0008270">
    <property type="term" value="F:zinc ion binding"/>
    <property type="evidence" value="ECO:0007669"/>
    <property type="project" value="InterPro"/>
</dbReference>